<dbReference type="OrthoDB" id="2318783at2"/>
<evidence type="ECO:0000313" key="3">
    <source>
        <dbReference type="Proteomes" id="UP000009311"/>
    </source>
</evidence>
<dbReference type="EMBL" id="CAKD01000010">
    <property type="protein sequence ID" value="CCI84732.1"/>
    <property type="molecule type" value="Genomic_DNA"/>
</dbReference>
<dbReference type="Proteomes" id="UP000009311">
    <property type="component" value="Unassembled WGS sequence"/>
</dbReference>
<reference evidence="2 3" key="1">
    <citation type="submission" date="2012-06" db="EMBL/GenBank/DDBJ databases">
        <title>Draft Genome Sequence of Lactobacillus pasteurii CRBIP 24.76T.</title>
        <authorList>
            <person name="Cousin S."/>
            <person name="Bouchier C."/>
            <person name="Loux V."/>
            <person name="Ma L."/>
            <person name="Creno S."/>
            <person name="Bizet C."/>
            <person name="Clermont D."/>
        </authorList>
    </citation>
    <scope>NUCLEOTIDE SEQUENCE [LARGE SCALE GENOMIC DNA]</scope>
    <source>
        <strain evidence="3">CRBIP 24.76T</strain>
    </source>
</reference>
<dbReference type="RefSeq" id="WP_009559286.1">
    <property type="nucleotide sequence ID" value="NZ_AYZN01000006.1"/>
</dbReference>
<name>I7IYV0_9LACO</name>
<proteinExistence type="predicted"/>
<sequence>MDIHDYVELIALILWVISVIGIGILSRVHFKNKQLEEFRNTADKLMKSYVCLYDKENLSNMQKINRVGNAVVDGLEAKGFKLNEQEVQDIFAEVAKQMNKQHDTQDKQ</sequence>
<keyword evidence="3" id="KW-1185">Reference proteome</keyword>
<accession>I7IYV0</accession>
<dbReference type="PATRIC" id="fig|1423790.3.peg.1645"/>
<evidence type="ECO:0000256" key="1">
    <source>
        <dbReference type="SAM" id="Phobius"/>
    </source>
</evidence>
<dbReference type="eggNOG" id="ENOG5030A09">
    <property type="taxonomic scope" value="Bacteria"/>
</dbReference>
<evidence type="ECO:0000313" key="2">
    <source>
        <dbReference type="EMBL" id="CCI84732.1"/>
    </source>
</evidence>
<protein>
    <recommendedName>
        <fullName evidence="4">Helveticin</fullName>
    </recommendedName>
</protein>
<gene>
    <name evidence="2" type="ORF">BN53_01215</name>
</gene>
<keyword evidence="1" id="KW-0472">Membrane</keyword>
<dbReference type="AlphaFoldDB" id="I7IYV0"/>
<comment type="caution">
    <text evidence="2">The sequence shown here is derived from an EMBL/GenBank/DDBJ whole genome shotgun (WGS) entry which is preliminary data.</text>
</comment>
<organism evidence="2 3">
    <name type="scientific">Lactobacillus pasteurii DSM 23907 = CRBIP 24.76</name>
    <dbReference type="NCBI Taxonomy" id="1423790"/>
    <lineage>
        <taxon>Bacteria</taxon>
        <taxon>Bacillati</taxon>
        <taxon>Bacillota</taxon>
        <taxon>Bacilli</taxon>
        <taxon>Lactobacillales</taxon>
        <taxon>Lactobacillaceae</taxon>
        <taxon>Lactobacillus</taxon>
    </lineage>
</organism>
<keyword evidence="1" id="KW-0812">Transmembrane</keyword>
<feature type="transmembrane region" description="Helical" evidence="1">
    <location>
        <begin position="6"/>
        <end position="25"/>
    </location>
</feature>
<keyword evidence="1" id="KW-1133">Transmembrane helix</keyword>
<evidence type="ECO:0008006" key="4">
    <source>
        <dbReference type="Google" id="ProtNLM"/>
    </source>
</evidence>